<dbReference type="InterPro" id="IPR016181">
    <property type="entry name" value="Acyl_CoA_acyltransferase"/>
</dbReference>
<evidence type="ECO:0000259" key="2">
    <source>
        <dbReference type="Pfam" id="PF13480"/>
    </source>
</evidence>
<feature type="domain" description="BioF2-like acetyltransferase" evidence="2">
    <location>
        <begin position="188"/>
        <end position="333"/>
    </location>
</feature>
<dbReference type="AlphaFoldDB" id="A0A7H0HWU2"/>
<accession>A0A7H0HWU2</accession>
<dbReference type="RefSeq" id="WP_187742105.1">
    <property type="nucleotide sequence ID" value="NZ_CP060825.1"/>
</dbReference>
<name>A0A7H0HWU2_9ACTN</name>
<organism evidence="3 4">
    <name type="scientific">Streptomyces genisteinicus</name>
    <dbReference type="NCBI Taxonomy" id="2768068"/>
    <lineage>
        <taxon>Bacteria</taxon>
        <taxon>Bacillati</taxon>
        <taxon>Actinomycetota</taxon>
        <taxon>Actinomycetes</taxon>
        <taxon>Kitasatosporales</taxon>
        <taxon>Streptomycetaceae</taxon>
        <taxon>Streptomyces</taxon>
    </lineage>
</organism>
<dbReference type="SUPFAM" id="SSF55729">
    <property type="entry name" value="Acyl-CoA N-acyltransferases (Nat)"/>
    <property type="match status" value="2"/>
</dbReference>
<evidence type="ECO:0000313" key="3">
    <source>
        <dbReference type="EMBL" id="QNP65008.1"/>
    </source>
</evidence>
<keyword evidence="4" id="KW-1185">Reference proteome</keyword>
<dbReference type="KEGG" id="sgj:IAG43_20215"/>
<evidence type="ECO:0000256" key="1">
    <source>
        <dbReference type="SAM" id="MobiDB-lite"/>
    </source>
</evidence>
<dbReference type="Proteomes" id="UP000516230">
    <property type="component" value="Chromosome"/>
</dbReference>
<reference evidence="3 4" key="1">
    <citation type="submission" date="2020-08" db="EMBL/GenBank/DDBJ databases">
        <title>A novel species.</title>
        <authorList>
            <person name="Gao J."/>
        </authorList>
    </citation>
    <scope>NUCLEOTIDE SEQUENCE [LARGE SCALE GENOMIC DNA]</scope>
    <source>
        <strain evidence="3 4">CRPJ-33</strain>
    </source>
</reference>
<keyword evidence="3" id="KW-0808">Transferase</keyword>
<evidence type="ECO:0000313" key="4">
    <source>
        <dbReference type="Proteomes" id="UP000516230"/>
    </source>
</evidence>
<dbReference type="EMBL" id="CP060825">
    <property type="protein sequence ID" value="QNP65008.1"/>
    <property type="molecule type" value="Genomic_DNA"/>
</dbReference>
<gene>
    <name evidence="3" type="ORF">IAG43_20215</name>
</gene>
<dbReference type="GO" id="GO:0016740">
    <property type="term" value="F:transferase activity"/>
    <property type="evidence" value="ECO:0007669"/>
    <property type="project" value="UniProtKB-KW"/>
</dbReference>
<dbReference type="InterPro" id="IPR038740">
    <property type="entry name" value="BioF2-like_GNAT_dom"/>
</dbReference>
<proteinExistence type="predicted"/>
<feature type="region of interest" description="Disordered" evidence="1">
    <location>
        <begin position="1"/>
        <end position="21"/>
    </location>
</feature>
<sequence length="408" mass="44865">MTSGDVLDAPGVTGPGVPDASGTTVTLCRDPRAFAALAPEWDRLHRSCGAATPFQSHAWLESWWRSYGAEGRLRVVLARRNGRLIGAAPLTLVHRPMPLLVPLGGAISDYGDLVVDDGHAEQALRALARGLERAARHAVIDLREVRPGAVAERLYEEWGGPRARLDDSVCMELPALPLEELVRRMPRSRAQRARANLRRLQALGVAAATVPAADVPASVDRMLTLHELQWRGRGVNVEHLRPRFRAHLVRAVTRMTAGDEATLTEFRMDGEVVAVGLALRSAGLSGSYLYGAHPVLRERKADIATMLMAEEARQAAGRDLAVLSMLRGSEPYKNHWRPEAVTSGRLLLARPALEPLLRLHESRARMRDRAAEMVRTRLPAAREWRGRLNDWRAEGTSVRTAAQPPRGG</sequence>
<protein>
    <submittedName>
        <fullName evidence="3">GNAT family N-acetyltransferase</fullName>
    </submittedName>
</protein>
<dbReference type="Pfam" id="PF13480">
    <property type="entry name" value="Acetyltransf_6"/>
    <property type="match status" value="1"/>
</dbReference>